<evidence type="ECO:0000313" key="1">
    <source>
        <dbReference type="EMBL" id="SUZ98963.1"/>
    </source>
</evidence>
<feature type="non-terminal residue" evidence="1">
    <location>
        <position position="1"/>
    </location>
</feature>
<name>A0A381SCT5_9ZZZZ</name>
<dbReference type="Gene3D" id="1.10.3210.10">
    <property type="entry name" value="Hypothetical protein af1432"/>
    <property type="match status" value="1"/>
</dbReference>
<gene>
    <name evidence="1" type="ORF">METZ01_LOCUS51817</name>
</gene>
<reference evidence="1" key="1">
    <citation type="submission" date="2018-05" db="EMBL/GenBank/DDBJ databases">
        <authorList>
            <person name="Lanie J.A."/>
            <person name="Ng W.-L."/>
            <person name="Kazmierczak K.M."/>
            <person name="Andrzejewski T.M."/>
            <person name="Davidsen T.M."/>
            <person name="Wayne K.J."/>
            <person name="Tettelin H."/>
            <person name="Glass J.I."/>
            <person name="Rusch D."/>
            <person name="Podicherti R."/>
            <person name="Tsui H.-C.T."/>
            <person name="Winkler M.E."/>
        </authorList>
    </citation>
    <scope>NUCLEOTIDE SEQUENCE</scope>
</reference>
<evidence type="ECO:0008006" key="2">
    <source>
        <dbReference type="Google" id="ProtNLM"/>
    </source>
</evidence>
<accession>A0A381SCT5</accession>
<organism evidence="1">
    <name type="scientific">marine metagenome</name>
    <dbReference type="NCBI Taxonomy" id="408172"/>
    <lineage>
        <taxon>unclassified sequences</taxon>
        <taxon>metagenomes</taxon>
        <taxon>ecological metagenomes</taxon>
    </lineage>
</organism>
<proteinExistence type="predicted"/>
<dbReference type="AlphaFoldDB" id="A0A381SCT5"/>
<sequence>VNQLLEKAISIAVDSHSGQVNDKAQPYVLHPLRMMFKAVTIEEKIIAVLHDVIEKTTIDLEYLRSVGFSDRIVLGIDALSRRPQENYDKYIDRVAENKLATKVKIIDLDDNINSLDLDKSQESKSNKFLKYQKARNTLT</sequence>
<dbReference type="EMBL" id="UINC01002654">
    <property type="protein sequence ID" value="SUZ98963.1"/>
    <property type="molecule type" value="Genomic_DNA"/>
</dbReference>
<dbReference type="SUPFAM" id="SSF109604">
    <property type="entry name" value="HD-domain/PDEase-like"/>
    <property type="match status" value="1"/>
</dbReference>
<protein>
    <recommendedName>
        <fullName evidence="2">HD domain-containing protein</fullName>
    </recommendedName>
</protein>